<evidence type="ECO:0008006" key="3">
    <source>
        <dbReference type="Google" id="ProtNLM"/>
    </source>
</evidence>
<name>A0ABN9RDU9_9DINO</name>
<comment type="caution">
    <text evidence="1">The sequence shown here is derived from an EMBL/GenBank/DDBJ whole genome shotgun (WGS) entry which is preliminary data.</text>
</comment>
<organism evidence="1 2">
    <name type="scientific">Prorocentrum cordatum</name>
    <dbReference type="NCBI Taxonomy" id="2364126"/>
    <lineage>
        <taxon>Eukaryota</taxon>
        <taxon>Sar</taxon>
        <taxon>Alveolata</taxon>
        <taxon>Dinophyceae</taxon>
        <taxon>Prorocentrales</taxon>
        <taxon>Prorocentraceae</taxon>
        <taxon>Prorocentrum</taxon>
    </lineage>
</organism>
<dbReference type="Proteomes" id="UP001189429">
    <property type="component" value="Unassembled WGS sequence"/>
</dbReference>
<reference evidence="1" key="1">
    <citation type="submission" date="2023-10" db="EMBL/GenBank/DDBJ databases">
        <authorList>
            <person name="Chen Y."/>
            <person name="Shah S."/>
            <person name="Dougan E. K."/>
            <person name="Thang M."/>
            <person name="Chan C."/>
        </authorList>
    </citation>
    <scope>NUCLEOTIDE SEQUENCE [LARGE SCALE GENOMIC DNA]</scope>
</reference>
<dbReference type="EMBL" id="CAUYUJ010006002">
    <property type="protein sequence ID" value="CAK0815761.1"/>
    <property type="molecule type" value="Genomic_DNA"/>
</dbReference>
<proteinExistence type="predicted"/>
<protein>
    <recommendedName>
        <fullName evidence="3">RNA-dependent RNA polymerase</fullName>
    </recommendedName>
</protein>
<accession>A0ABN9RDU9</accession>
<feature type="non-terminal residue" evidence="1">
    <location>
        <position position="843"/>
    </location>
</feature>
<evidence type="ECO:0000313" key="1">
    <source>
        <dbReference type="EMBL" id="CAK0815761.1"/>
    </source>
</evidence>
<sequence>MLGPSATETSGHIGARRSGAAAGFVQVGGLAAHACFGEQRRGRNFRAAWAPLARESLVKEAPAVRVDVAQRLEEMDLQGPPATLWPRPGARAAWDRARRLRGGVGCARVDALAGEVAKLEWMGLAGPIARADLRDWSPLGVPSAAGANALARGEWRLACDAPRAPSAVSLAMLPFGILRVGVDARPGGRGAHSGMLCDEGCREDWAGEASAGAVDFAARAFPARAGGGRAAHCLRPTGVAALRLCPELLLGGSLPERDRCVDSVARGDVFSLAWASPPGWRDASMPRAAQSSVTTCFFKRARAGEGDARGWANRARAGSGDDANLRFLQFALASLVPPAPSRATLAARRRRARARQFIARVVRALLGGAAIADRETACERPLVFLGLQIAAPAQGARARVGRARPGPRCPVDRWGFRARPSAGGRARWLERFRAALAAKVLAAEHLRGQSAPREFKAPRALRACLARILLLRDRVSPRPWLFLPRGAAAFRRRYGPRVWRPRVRRPSRAGLRHPSARGPAPRAISFPFAGGVLGERDDDVLPPPPPELARWAAHFHGRKRFGNCEARVLKACRLLRRDYSAFDGAGASGARAAALERLRDEPAPKPAIDHRLLVDVFGRAPDEAAGRLFVAALAFVLRVPPVGLGVEKGDPRVAASFSWSDEDCRARKVGAVPFAHLVSGCVPGLVRRLAQRWGAGSLAGAVATGRALRLCQAHALFCFAGAEPLVVVPLRLRVVLLARASRRLGREARLRLEVSASAARSARSARSWSSGPFSCPVLPKRGRCFACRHAVSAERAPDRRRAWQATLLRRIAPPLGRLRWTTASRAASGGSILPTSGRAAVRK</sequence>
<gene>
    <name evidence="1" type="ORF">PCOR1329_LOCUS18943</name>
</gene>
<evidence type="ECO:0000313" key="2">
    <source>
        <dbReference type="Proteomes" id="UP001189429"/>
    </source>
</evidence>
<keyword evidence="2" id="KW-1185">Reference proteome</keyword>